<evidence type="ECO:0000313" key="3">
    <source>
        <dbReference type="Proteomes" id="UP000095679"/>
    </source>
</evidence>
<accession>A0A174B9Y2</accession>
<keyword evidence="2" id="KW-0808">Transferase</keyword>
<dbReference type="Gene3D" id="1.10.510.10">
    <property type="entry name" value="Transferase(Phosphotransferase) domain 1"/>
    <property type="match status" value="1"/>
</dbReference>
<dbReference type="RefSeq" id="WP_055298203.1">
    <property type="nucleotide sequence ID" value="NZ_BLYK01000011.1"/>
</dbReference>
<proteinExistence type="predicted"/>
<sequence>MEKTFYSSDYLPERTLLKERYEICNELNQTGDRIIYEGKDRILRIEVIIQEFYPAALVHRYERLRVDILDRNYEEKFYIRRESFLKEAELLEKFSQVDGLVTPIDFFEANNTVYIIMKQLGEIITLKEFQKTVGSTEQFEVLKFLQCLLPVMNGIAALHRAGIIHCGIKPDRVIILNDSTMKLLLDTGTLRKFSIKDTSLPVIFDQHYAPLEVYSTKGELGPWIDIYALCATIYYYLSGDNPVEVIERISGKKLKNLSEYNTSVFPELENVILKGMSVDIKDRYQNMEEFCEALYGAANESLGF</sequence>
<name>A0A174B9Y2_9FIRM</name>
<dbReference type="PANTHER" id="PTHR24362">
    <property type="entry name" value="SERINE/THREONINE-PROTEIN KINASE NEK"/>
    <property type="match status" value="1"/>
</dbReference>
<evidence type="ECO:0000259" key="1">
    <source>
        <dbReference type="PROSITE" id="PS50011"/>
    </source>
</evidence>
<dbReference type="InterPro" id="IPR011009">
    <property type="entry name" value="Kinase-like_dom_sf"/>
</dbReference>
<dbReference type="InterPro" id="IPR000719">
    <property type="entry name" value="Prot_kinase_dom"/>
</dbReference>
<dbReference type="EMBL" id="CYZL01000006">
    <property type="protein sequence ID" value="CUN97802.1"/>
    <property type="molecule type" value="Genomic_DNA"/>
</dbReference>
<gene>
    <name evidence="2" type="primary">prkC_5</name>
    <name evidence="2" type="ORF">ERS852450_00953</name>
</gene>
<protein>
    <submittedName>
        <fullName evidence="2">Serine/threonine-protein kinase PrkC</fullName>
        <ecNumber evidence="2">2.7.11.1</ecNumber>
    </submittedName>
</protein>
<dbReference type="PROSITE" id="PS50011">
    <property type="entry name" value="PROTEIN_KINASE_DOM"/>
    <property type="match status" value="1"/>
</dbReference>
<dbReference type="Gene3D" id="3.30.200.20">
    <property type="entry name" value="Phosphorylase Kinase, domain 1"/>
    <property type="match status" value="1"/>
</dbReference>
<dbReference type="SMART" id="SM00220">
    <property type="entry name" value="S_TKc"/>
    <property type="match status" value="1"/>
</dbReference>
<keyword evidence="2" id="KW-0418">Kinase</keyword>
<dbReference type="PANTHER" id="PTHR24362:SF309">
    <property type="entry name" value="PROTEIN KINASE DOMAIN-CONTAINING PROTEIN"/>
    <property type="match status" value="1"/>
</dbReference>
<reference evidence="2 3" key="1">
    <citation type="submission" date="2015-09" db="EMBL/GenBank/DDBJ databases">
        <authorList>
            <consortium name="Pathogen Informatics"/>
        </authorList>
    </citation>
    <scope>NUCLEOTIDE SEQUENCE [LARGE SCALE GENOMIC DNA]</scope>
    <source>
        <strain evidence="2 3">2789STDY5834835</strain>
    </source>
</reference>
<dbReference type="GO" id="GO:0004674">
    <property type="term" value="F:protein serine/threonine kinase activity"/>
    <property type="evidence" value="ECO:0007669"/>
    <property type="project" value="UniProtKB-EC"/>
</dbReference>
<dbReference type="GO" id="GO:0005524">
    <property type="term" value="F:ATP binding"/>
    <property type="evidence" value="ECO:0007669"/>
    <property type="project" value="InterPro"/>
</dbReference>
<dbReference type="EC" id="2.7.11.1" evidence="2"/>
<evidence type="ECO:0000313" key="2">
    <source>
        <dbReference type="EMBL" id="CUN97802.1"/>
    </source>
</evidence>
<dbReference type="SUPFAM" id="SSF56112">
    <property type="entry name" value="Protein kinase-like (PK-like)"/>
    <property type="match status" value="1"/>
</dbReference>
<organism evidence="2 3">
    <name type="scientific">Anaerobutyricum hallii</name>
    <dbReference type="NCBI Taxonomy" id="39488"/>
    <lineage>
        <taxon>Bacteria</taxon>
        <taxon>Bacillati</taxon>
        <taxon>Bacillota</taxon>
        <taxon>Clostridia</taxon>
        <taxon>Lachnospirales</taxon>
        <taxon>Lachnospiraceae</taxon>
        <taxon>Anaerobutyricum</taxon>
    </lineage>
</organism>
<dbReference type="AlphaFoldDB" id="A0A174B9Y2"/>
<dbReference type="Proteomes" id="UP000095679">
    <property type="component" value="Unassembled WGS sequence"/>
</dbReference>
<dbReference type="Pfam" id="PF00069">
    <property type="entry name" value="Pkinase"/>
    <property type="match status" value="1"/>
</dbReference>
<feature type="domain" description="Protein kinase" evidence="1">
    <location>
        <begin position="21"/>
        <end position="295"/>
    </location>
</feature>